<evidence type="ECO:0000313" key="2">
    <source>
        <dbReference type="EMBL" id="GAA0570778.1"/>
    </source>
</evidence>
<dbReference type="RefSeq" id="WP_166933969.1">
    <property type="nucleotide sequence ID" value="NZ_BAAADD010000005.1"/>
</dbReference>
<evidence type="ECO:0000313" key="3">
    <source>
        <dbReference type="Proteomes" id="UP001499951"/>
    </source>
</evidence>
<dbReference type="Pfam" id="PF02620">
    <property type="entry name" value="YceD"/>
    <property type="match status" value="1"/>
</dbReference>
<comment type="caution">
    <text evidence="2">The sequence shown here is derived from an EMBL/GenBank/DDBJ whole genome shotgun (WGS) entry which is preliminary data.</text>
</comment>
<dbReference type="EMBL" id="BAAADD010000005">
    <property type="protein sequence ID" value="GAA0570778.1"/>
    <property type="molecule type" value="Genomic_DNA"/>
</dbReference>
<proteinExistence type="predicted"/>
<name>A0ABP3PQI2_9PROT</name>
<gene>
    <name evidence="2" type="ORF">GCM10008942_19380</name>
</gene>
<protein>
    <submittedName>
        <fullName evidence="2">DUF177 domain-containing protein</fullName>
    </submittedName>
</protein>
<organism evidence="2 3">
    <name type="scientific">Rhizomicrobium electricum</name>
    <dbReference type="NCBI Taxonomy" id="480070"/>
    <lineage>
        <taxon>Bacteria</taxon>
        <taxon>Pseudomonadati</taxon>
        <taxon>Pseudomonadota</taxon>
        <taxon>Alphaproteobacteria</taxon>
        <taxon>Micropepsales</taxon>
        <taxon>Micropepsaceae</taxon>
        <taxon>Rhizomicrobium</taxon>
    </lineage>
</organism>
<reference evidence="3" key="1">
    <citation type="journal article" date="2019" name="Int. J. Syst. Evol. Microbiol.">
        <title>The Global Catalogue of Microorganisms (GCM) 10K type strain sequencing project: providing services to taxonomists for standard genome sequencing and annotation.</title>
        <authorList>
            <consortium name="The Broad Institute Genomics Platform"/>
            <consortium name="The Broad Institute Genome Sequencing Center for Infectious Disease"/>
            <person name="Wu L."/>
            <person name="Ma J."/>
        </authorList>
    </citation>
    <scope>NUCLEOTIDE SEQUENCE [LARGE SCALE GENOMIC DNA]</scope>
    <source>
        <strain evidence="3">JCM 15089</strain>
    </source>
</reference>
<keyword evidence="3" id="KW-1185">Reference proteome</keyword>
<accession>A0ABP3PQI2</accession>
<dbReference type="Proteomes" id="UP001499951">
    <property type="component" value="Unassembled WGS sequence"/>
</dbReference>
<sequence>MKHIEPPLQHIFDLSDLSQAGAEVVVEASPEDLPKLAKWAGIDSVKRFTATVGLRRLSQTRFNYEANLTADVVQSCVVTLEPVESRISREIARELQQAPRLPQETVAELTLAAGDDDVPETILSLDYDLAAPLLEEFVLAIDPYPRKPGVAFTPPVEPETPQSSPFAVLKALKDRD</sequence>
<evidence type="ECO:0000256" key="1">
    <source>
        <dbReference type="SAM" id="MobiDB-lite"/>
    </source>
</evidence>
<feature type="region of interest" description="Disordered" evidence="1">
    <location>
        <begin position="151"/>
        <end position="176"/>
    </location>
</feature>
<dbReference type="InterPro" id="IPR003772">
    <property type="entry name" value="YceD"/>
</dbReference>